<dbReference type="InterPro" id="IPR011990">
    <property type="entry name" value="TPR-like_helical_dom_sf"/>
</dbReference>
<evidence type="ECO:0000313" key="3">
    <source>
        <dbReference type="Proteomes" id="UP000000417"/>
    </source>
</evidence>
<dbReference type="AlphaFoldDB" id="Q67QP0"/>
<dbReference type="Gene3D" id="1.25.40.10">
    <property type="entry name" value="Tetratricopeptide repeat domain"/>
    <property type="match status" value="1"/>
</dbReference>
<name>Q67QP0_SYMTH</name>
<dbReference type="Pfam" id="PF13424">
    <property type="entry name" value="TPR_12"/>
    <property type="match status" value="1"/>
</dbReference>
<protein>
    <recommendedName>
        <fullName evidence="4">MalT-like TPR region domain-containing protein</fullName>
    </recommendedName>
</protein>
<reference evidence="2 3" key="1">
    <citation type="journal article" date="2004" name="Nucleic Acids Res.">
        <title>Genome sequence of Symbiobacterium thermophilum, an uncultivable bacterium that depends on microbial commensalism.</title>
        <authorList>
            <person name="Ueda K."/>
            <person name="Yamashita A."/>
            <person name="Ishikawa J."/>
            <person name="Shimada M."/>
            <person name="Watsuji T."/>
            <person name="Morimura K."/>
            <person name="Ikeda H."/>
            <person name="Hattori M."/>
            <person name="Beppu T."/>
        </authorList>
    </citation>
    <scope>NUCLEOTIDE SEQUENCE [LARGE SCALE GENOMIC DNA]</scope>
    <source>
        <strain evidence="3">T / IAM 14863</strain>
    </source>
</reference>
<dbReference type="RefSeq" id="WP_011195150.1">
    <property type="nucleotide sequence ID" value="NC_006177.1"/>
</dbReference>
<evidence type="ECO:0000313" key="2">
    <source>
        <dbReference type="EMBL" id="BAD40003.1"/>
    </source>
</evidence>
<dbReference type="HOGENOM" id="CLU_972968_0_0_9"/>
<organism evidence="2 3">
    <name type="scientific">Symbiobacterium thermophilum (strain DSM 24528 / JCM 14929 / IAM 14863 / T)</name>
    <dbReference type="NCBI Taxonomy" id="292459"/>
    <lineage>
        <taxon>Bacteria</taxon>
        <taxon>Bacillati</taxon>
        <taxon>Bacillota</taxon>
        <taxon>Clostridia</taxon>
        <taxon>Eubacteriales</taxon>
        <taxon>Symbiobacteriaceae</taxon>
        <taxon>Symbiobacterium</taxon>
    </lineage>
</organism>
<dbReference type="SMART" id="SM00028">
    <property type="entry name" value="TPR"/>
    <property type="match status" value="2"/>
</dbReference>
<keyword evidence="3" id="KW-1185">Reference proteome</keyword>
<evidence type="ECO:0000256" key="1">
    <source>
        <dbReference type="SAM" id="MobiDB-lite"/>
    </source>
</evidence>
<evidence type="ECO:0008006" key="4">
    <source>
        <dbReference type="Google" id="ProtNLM"/>
    </source>
</evidence>
<feature type="region of interest" description="Disordered" evidence="1">
    <location>
        <begin position="266"/>
        <end position="285"/>
    </location>
</feature>
<dbReference type="eggNOG" id="COG0457">
    <property type="taxonomic scope" value="Bacteria"/>
</dbReference>
<dbReference type="EMBL" id="AP006840">
    <property type="protein sequence ID" value="BAD40003.1"/>
    <property type="molecule type" value="Genomic_DNA"/>
</dbReference>
<dbReference type="Proteomes" id="UP000000417">
    <property type="component" value="Chromosome"/>
</dbReference>
<dbReference type="KEGG" id="sth:STH1018"/>
<proteinExistence type="predicted"/>
<dbReference type="STRING" id="292459.STH1018"/>
<accession>Q67QP0</accession>
<dbReference type="InterPro" id="IPR019734">
    <property type="entry name" value="TPR_rpt"/>
</dbReference>
<dbReference type="OrthoDB" id="9766710at2"/>
<gene>
    <name evidence="2" type="ordered locus">STH1018</name>
</gene>
<sequence>MGKEVEALFEDVHVHAELAHVLQQEGRWAEALHHARRVVALAPRGSVLHLWGYAKAATIAADMGRGQLAHRFATVYLALARGASGVEQYTPWVQQAMGIACYQRGRFQEAIAWYRRAVQGFARCGLTEQVAVASSMLAFNLARIGRPQRARACLADRSEFPESRSYLYDSAMTAIHMAEGDHELAVSSGRRALTASGRRSFDFADAAAVALLVSRALRALGARREATAFILSAARFAVRQRWEVLAPLLPNRGQRGGDMAREAAVSRGRGSAHPRDGASLCPGCG</sequence>
<dbReference type="SUPFAM" id="SSF48452">
    <property type="entry name" value="TPR-like"/>
    <property type="match status" value="1"/>
</dbReference>